<evidence type="ECO:0000256" key="1">
    <source>
        <dbReference type="SAM" id="Phobius"/>
    </source>
</evidence>
<dbReference type="EMBL" id="MN739480">
    <property type="protein sequence ID" value="QHT07270.1"/>
    <property type="molecule type" value="Genomic_DNA"/>
</dbReference>
<protein>
    <submittedName>
        <fullName evidence="2">Uncharacterized protein</fullName>
    </submittedName>
</protein>
<accession>A0A6C0CTR2</accession>
<sequence>MLYIAIAIIFVAILILYMIVLKTKPMIFYKSVETPSKVPEKEAVTEITDKEKMFQTYFPKVEKGIQMDYPLKPIGCCPPSKELSKDLPIADLPMCYANQSKTHLGNGIQYF</sequence>
<name>A0A6C0CTR2_9ZZZZ</name>
<keyword evidence="1" id="KW-1133">Transmembrane helix</keyword>
<reference evidence="2" key="1">
    <citation type="journal article" date="2020" name="Nature">
        <title>Giant virus diversity and host interactions through global metagenomics.</title>
        <authorList>
            <person name="Schulz F."/>
            <person name="Roux S."/>
            <person name="Paez-Espino D."/>
            <person name="Jungbluth S."/>
            <person name="Walsh D.A."/>
            <person name="Denef V.J."/>
            <person name="McMahon K.D."/>
            <person name="Konstantinidis K.T."/>
            <person name="Eloe-Fadrosh E.A."/>
            <person name="Kyrpides N.C."/>
            <person name="Woyke T."/>
        </authorList>
    </citation>
    <scope>NUCLEOTIDE SEQUENCE</scope>
    <source>
        <strain evidence="2">GVMAG-M-3300021962-46</strain>
    </source>
</reference>
<proteinExistence type="predicted"/>
<organism evidence="2">
    <name type="scientific">viral metagenome</name>
    <dbReference type="NCBI Taxonomy" id="1070528"/>
    <lineage>
        <taxon>unclassified sequences</taxon>
        <taxon>metagenomes</taxon>
        <taxon>organismal metagenomes</taxon>
    </lineage>
</organism>
<dbReference type="AlphaFoldDB" id="A0A6C0CTR2"/>
<feature type="transmembrane region" description="Helical" evidence="1">
    <location>
        <begin position="6"/>
        <end position="21"/>
    </location>
</feature>
<evidence type="ECO:0000313" key="2">
    <source>
        <dbReference type="EMBL" id="QHT07270.1"/>
    </source>
</evidence>
<keyword evidence="1" id="KW-0812">Transmembrane</keyword>
<keyword evidence="1" id="KW-0472">Membrane</keyword>